<dbReference type="EMBL" id="MF600313">
    <property type="protein sequence ID" value="AVN58527.1"/>
    <property type="molecule type" value="Genomic_DNA"/>
</dbReference>
<proteinExistence type="predicted"/>
<sequence>MRELRPQHTRSSALESTHHRRWRVSRPNPHEQVHMIGHHLMSHDFPAMLGGDRHDEFIQPEGYPSTQHPAAVLRTPHQMQAQRAHASRRATKSLT</sequence>
<evidence type="ECO:0000313" key="2">
    <source>
        <dbReference type="EMBL" id="AVN58527.1"/>
    </source>
</evidence>
<feature type="region of interest" description="Disordered" evidence="1">
    <location>
        <begin position="1"/>
        <end position="29"/>
    </location>
</feature>
<geneLocation type="plasmid" evidence="2">
    <name>pCBMA213_1</name>
</geneLocation>
<gene>
    <name evidence="2" type="ORF">B5P44_p00232</name>
</gene>
<accession>A0A343VRK3</accession>
<evidence type="ECO:0000256" key="1">
    <source>
        <dbReference type="SAM" id="MobiDB-lite"/>
    </source>
</evidence>
<feature type="region of interest" description="Disordered" evidence="1">
    <location>
        <begin position="76"/>
        <end position="95"/>
    </location>
</feature>
<feature type="compositionally biased region" description="Basic residues" evidence="1">
    <location>
        <begin position="85"/>
        <end position="95"/>
    </location>
</feature>
<organism evidence="2">
    <name type="scientific">Mycolicibacterium sp. CBMA 213</name>
    <dbReference type="NCBI Taxonomy" id="1968788"/>
    <lineage>
        <taxon>Bacteria</taxon>
        <taxon>Bacillati</taxon>
        <taxon>Actinomycetota</taxon>
        <taxon>Actinomycetes</taxon>
        <taxon>Mycobacteriales</taxon>
        <taxon>Mycobacteriaceae</taxon>
        <taxon>Mycolicibacterium</taxon>
    </lineage>
</organism>
<reference evidence="2" key="1">
    <citation type="journal article" date="2018" name="Front. Microbiol.">
        <title>Beyond the Limits: tRNA Array Units in Mycobacterium Genomes.</title>
        <authorList>
            <person name="Morgado S.M."/>
            <person name="Vicente A.C."/>
        </authorList>
    </citation>
    <scope>NUCLEOTIDE SEQUENCE</scope>
    <source>
        <strain evidence="2">CBMA 213</strain>
        <plasmid evidence="2">pCBMA213_1</plasmid>
    </source>
</reference>
<dbReference type="AlphaFoldDB" id="A0A343VRK3"/>
<keyword evidence="2" id="KW-0614">Plasmid</keyword>
<protein>
    <submittedName>
        <fullName evidence="2">Uncharacterized protein</fullName>
    </submittedName>
</protein>
<name>A0A343VRK3_9MYCO</name>